<reference evidence="3 4" key="1">
    <citation type="submission" date="2024-02" db="EMBL/GenBank/DDBJ databases">
        <title>De novo assembly and annotation of 12 fungi associated with fruit tree decline syndrome in Ontario, Canada.</title>
        <authorList>
            <person name="Sulman M."/>
            <person name="Ellouze W."/>
            <person name="Ilyukhin E."/>
        </authorList>
    </citation>
    <scope>NUCLEOTIDE SEQUENCE [LARGE SCALE GENOMIC DNA]</scope>
    <source>
        <strain evidence="3 4">M169</strain>
    </source>
</reference>
<evidence type="ECO:0000256" key="1">
    <source>
        <dbReference type="SAM" id="MobiDB-lite"/>
    </source>
</evidence>
<feature type="compositionally biased region" description="Low complexity" evidence="1">
    <location>
        <begin position="141"/>
        <end position="155"/>
    </location>
</feature>
<keyword evidence="2" id="KW-1133">Transmembrane helix</keyword>
<feature type="transmembrane region" description="Helical" evidence="2">
    <location>
        <begin position="33"/>
        <end position="58"/>
    </location>
</feature>
<organism evidence="3 4">
    <name type="scientific">Diaporthe eres</name>
    <name type="common">Phomopsis oblonga</name>
    <dbReference type="NCBI Taxonomy" id="83184"/>
    <lineage>
        <taxon>Eukaryota</taxon>
        <taxon>Fungi</taxon>
        <taxon>Dikarya</taxon>
        <taxon>Ascomycota</taxon>
        <taxon>Pezizomycotina</taxon>
        <taxon>Sordariomycetes</taxon>
        <taxon>Sordariomycetidae</taxon>
        <taxon>Diaporthales</taxon>
        <taxon>Diaporthaceae</taxon>
        <taxon>Diaporthe</taxon>
        <taxon>Diaporthe eres species complex</taxon>
    </lineage>
</organism>
<dbReference type="EMBL" id="JAKNSF020000067">
    <property type="protein sequence ID" value="KAK7722060.1"/>
    <property type="molecule type" value="Genomic_DNA"/>
</dbReference>
<gene>
    <name evidence="3" type="ORF">SLS63_009341</name>
</gene>
<keyword evidence="2" id="KW-0812">Transmembrane</keyword>
<evidence type="ECO:0000313" key="4">
    <source>
        <dbReference type="Proteomes" id="UP001430848"/>
    </source>
</evidence>
<keyword evidence="2" id="KW-0472">Membrane</keyword>
<evidence type="ECO:0000313" key="3">
    <source>
        <dbReference type="EMBL" id="KAK7722060.1"/>
    </source>
</evidence>
<proteinExistence type="predicted"/>
<evidence type="ECO:0000256" key="2">
    <source>
        <dbReference type="SAM" id="Phobius"/>
    </source>
</evidence>
<keyword evidence="4" id="KW-1185">Reference proteome</keyword>
<accession>A0ABR1P083</accession>
<comment type="caution">
    <text evidence="3">The sequence shown here is derived from an EMBL/GenBank/DDBJ whole genome shotgun (WGS) entry which is preliminary data.</text>
</comment>
<feature type="region of interest" description="Disordered" evidence="1">
    <location>
        <begin position="138"/>
        <end position="225"/>
    </location>
</feature>
<protein>
    <recommendedName>
        <fullName evidence="5">Integral membrane protein</fullName>
    </recommendedName>
</protein>
<sequence length="225" mass="23991">MQLGHHPRYEFVVDASWPRPPDPPKWVNEPDDYTIPIVVISIVYGVGVLVCALILRCANHPAGPGEASWVPRWARRDACLTPLFFVLPAFFWPLSPAVMTLLILGFFLRALTDGLSGWLCNMFRSSTSCCGIPLPRRRTGSDGAASAADTPASSDPDLEMGPVDASGEDRVGGVQPDGGAEGSDMLAGMRCAGSGESERPPSYTSMAPDEDDSGEADGLLAKNDK</sequence>
<dbReference type="Proteomes" id="UP001430848">
    <property type="component" value="Unassembled WGS sequence"/>
</dbReference>
<name>A0ABR1P083_DIAER</name>
<evidence type="ECO:0008006" key="5">
    <source>
        <dbReference type="Google" id="ProtNLM"/>
    </source>
</evidence>
<feature type="transmembrane region" description="Helical" evidence="2">
    <location>
        <begin position="79"/>
        <end position="108"/>
    </location>
</feature>